<proteinExistence type="predicted"/>
<protein>
    <submittedName>
        <fullName evidence="1">Uncharacterized protein</fullName>
    </submittedName>
</protein>
<accession>A0A0E9VIH4</accession>
<reference evidence="1" key="2">
    <citation type="journal article" date="2015" name="Fish Shellfish Immunol.">
        <title>Early steps in the European eel (Anguilla anguilla)-Vibrio vulnificus interaction in the gills: Role of the RtxA13 toxin.</title>
        <authorList>
            <person name="Callol A."/>
            <person name="Pajuelo D."/>
            <person name="Ebbesson L."/>
            <person name="Teles M."/>
            <person name="MacKenzie S."/>
            <person name="Amaro C."/>
        </authorList>
    </citation>
    <scope>NUCLEOTIDE SEQUENCE</scope>
</reference>
<reference evidence="1" key="1">
    <citation type="submission" date="2014-11" db="EMBL/GenBank/DDBJ databases">
        <authorList>
            <person name="Amaro Gonzalez C."/>
        </authorList>
    </citation>
    <scope>NUCLEOTIDE SEQUENCE</scope>
</reference>
<sequence length="28" mass="3176">MGCGFCMFEKSLSEDRFSFLGSFCNKTC</sequence>
<dbReference type="EMBL" id="GBXM01030791">
    <property type="protein sequence ID" value="JAH77786.1"/>
    <property type="molecule type" value="Transcribed_RNA"/>
</dbReference>
<organism evidence="1">
    <name type="scientific">Anguilla anguilla</name>
    <name type="common">European freshwater eel</name>
    <name type="synonym">Muraena anguilla</name>
    <dbReference type="NCBI Taxonomy" id="7936"/>
    <lineage>
        <taxon>Eukaryota</taxon>
        <taxon>Metazoa</taxon>
        <taxon>Chordata</taxon>
        <taxon>Craniata</taxon>
        <taxon>Vertebrata</taxon>
        <taxon>Euteleostomi</taxon>
        <taxon>Actinopterygii</taxon>
        <taxon>Neopterygii</taxon>
        <taxon>Teleostei</taxon>
        <taxon>Anguilliformes</taxon>
        <taxon>Anguillidae</taxon>
        <taxon>Anguilla</taxon>
    </lineage>
</organism>
<dbReference type="AlphaFoldDB" id="A0A0E9VIH4"/>
<name>A0A0E9VIH4_ANGAN</name>
<evidence type="ECO:0000313" key="1">
    <source>
        <dbReference type="EMBL" id="JAH77786.1"/>
    </source>
</evidence>